<evidence type="ECO:0000313" key="8">
    <source>
        <dbReference type="Proteomes" id="UP000503313"/>
    </source>
</evidence>
<keyword evidence="8" id="KW-1185">Reference proteome</keyword>
<dbReference type="Pfam" id="PF12895">
    <property type="entry name" value="ANAPC3"/>
    <property type="match status" value="1"/>
</dbReference>
<dbReference type="SUPFAM" id="SSF81901">
    <property type="entry name" value="HCP-like"/>
    <property type="match status" value="1"/>
</dbReference>
<dbReference type="InterPro" id="IPR019734">
    <property type="entry name" value="TPR_rpt"/>
</dbReference>
<evidence type="ECO:0000256" key="2">
    <source>
        <dbReference type="ARBA" id="ARBA00012865"/>
    </source>
</evidence>
<reference evidence="7 8" key="1">
    <citation type="submission" date="2020-05" db="EMBL/GenBank/DDBJ databases">
        <title>Complete genome sequencing of Campylobacter and Arcobacter type strains.</title>
        <authorList>
            <person name="Miller W.G."/>
            <person name="Yee E."/>
        </authorList>
    </citation>
    <scope>NUCLEOTIDE SEQUENCE [LARGE SCALE GENOMIC DNA]</scope>
    <source>
        <strain evidence="7 8">LMG 25694</strain>
    </source>
</reference>
<sequence>MIKGIIKVILLLLLTLTFSACEEKSSQESKTQEIVYIATLSMPEWDKIAKSKLDGYTANWHDAKHDPIPATQIGYAYANKLQDYEKALEWFEYSNSMKPTADNSAYACYVLQEMKQYDKAIKWCNDSIIQESNKEALFMLGTVYYDVEQYNKAIEYYKLSANKGFTDALTNIGYIYEEKLKDYKEAEQWYLKAVKEKSYKGFHGLSYLYYSKLNDNVKSSAYAIALIGTKYSQRSVLKILQKERKIPNDIIQKGYELQLSSDEFPIKFKGDLGL</sequence>
<feature type="repeat" description="TPR" evidence="5">
    <location>
        <begin position="134"/>
        <end position="167"/>
    </location>
</feature>
<dbReference type="InterPro" id="IPR011990">
    <property type="entry name" value="TPR-like_helical_dom_sf"/>
</dbReference>
<evidence type="ECO:0000256" key="3">
    <source>
        <dbReference type="ARBA" id="ARBA00023157"/>
    </source>
</evidence>
<organism evidence="7 8">
    <name type="scientific">Arcobacter defluvii</name>
    <dbReference type="NCBI Taxonomy" id="873191"/>
    <lineage>
        <taxon>Bacteria</taxon>
        <taxon>Pseudomonadati</taxon>
        <taxon>Campylobacterota</taxon>
        <taxon>Epsilonproteobacteria</taxon>
        <taxon>Campylobacterales</taxon>
        <taxon>Arcobacteraceae</taxon>
        <taxon>Arcobacter</taxon>
    </lineage>
</organism>
<accession>A0AAE7BEV5</accession>
<comment type="catalytic activity">
    <reaction evidence="1">
        <text>a beta-lactam + H2O = a substituted beta-amino acid</text>
        <dbReference type="Rhea" id="RHEA:20401"/>
        <dbReference type="ChEBI" id="CHEBI:15377"/>
        <dbReference type="ChEBI" id="CHEBI:35627"/>
        <dbReference type="ChEBI" id="CHEBI:140347"/>
        <dbReference type="EC" id="3.5.2.6"/>
    </reaction>
</comment>
<dbReference type="InterPro" id="IPR006597">
    <property type="entry name" value="Sel1-like"/>
</dbReference>
<dbReference type="Proteomes" id="UP000503313">
    <property type="component" value="Chromosome"/>
</dbReference>
<evidence type="ECO:0000256" key="6">
    <source>
        <dbReference type="SAM" id="SignalP"/>
    </source>
</evidence>
<gene>
    <name evidence="7" type="ORF">ADFLV_2011</name>
</gene>
<keyword evidence="4" id="KW-0046">Antibiotic resistance</keyword>
<dbReference type="RefSeq" id="WP_172658791.1">
    <property type="nucleotide sequence ID" value="NZ_CP053835.1"/>
</dbReference>
<name>A0AAE7BEV5_9BACT</name>
<keyword evidence="6" id="KW-0732">Signal</keyword>
<dbReference type="SMART" id="SM00671">
    <property type="entry name" value="SEL1"/>
    <property type="match status" value="3"/>
</dbReference>
<keyword evidence="5" id="KW-0802">TPR repeat</keyword>
<evidence type="ECO:0000256" key="4">
    <source>
        <dbReference type="ARBA" id="ARBA00023251"/>
    </source>
</evidence>
<evidence type="ECO:0000256" key="5">
    <source>
        <dbReference type="PROSITE-ProRule" id="PRU00339"/>
    </source>
</evidence>
<dbReference type="Gene3D" id="1.25.40.10">
    <property type="entry name" value="Tetratricopeptide repeat domain"/>
    <property type="match status" value="1"/>
</dbReference>
<evidence type="ECO:0000313" key="7">
    <source>
        <dbReference type="EMBL" id="QKF78026.1"/>
    </source>
</evidence>
<dbReference type="EMBL" id="CP053835">
    <property type="protein sequence ID" value="QKF78026.1"/>
    <property type="molecule type" value="Genomic_DNA"/>
</dbReference>
<protein>
    <recommendedName>
        <fullName evidence="2">beta-lactamase</fullName>
        <ecNumber evidence="2">3.5.2.6</ecNumber>
    </recommendedName>
</protein>
<dbReference type="GO" id="GO:0046677">
    <property type="term" value="P:response to antibiotic"/>
    <property type="evidence" value="ECO:0007669"/>
    <property type="project" value="UniProtKB-KW"/>
</dbReference>
<dbReference type="PROSITE" id="PS50005">
    <property type="entry name" value="TPR"/>
    <property type="match status" value="1"/>
</dbReference>
<feature type="chain" id="PRO_5042040104" description="beta-lactamase" evidence="6">
    <location>
        <begin position="21"/>
        <end position="274"/>
    </location>
</feature>
<evidence type="ECO:0000256" key="1">
    <source>
        <dbReference type="ARBA" id="ARBA00001526"/>
    </source>
</evidence>
<dbReference type="GO" id="GO:0008800">
    <property type="term" value="F:beta-lactamase activity"/>
    <property type="evidence" value="ECO:0007669"/>
    <property type="project" value="UniProtKB-EC"/>
</dbReference>
<dbReference type="EC" id="3.5.2.6" evidence="2"/>
<dbReference type="PROSITE" id="PS51257">
    <property type="entry name" value="PROKAR_LIPOPROTEIN"/>
    <property type="match status" value="1"/>
</dbReference>
<proteinExistence type="predicted"/>
<dbReference type="Pfam" id="PF13181">
    <property type="entry name" value="TPR_8"/>
    <property type="match status" value="1"/>
</dbReference>
<feature type="signal peptide" evidence="6">
    <location>
        <begin position="1"/>
        <end position="20"/>
    </location>
</feature>
<dbReference type="AlphaFoldDB" id="A0AAE7BEV5"/>
<dbReference type="KEGG" id="adz:ADFLV_2011"/>
<keyword evidence="3" id="KW-1015">Disulfide bond</keyword>